<feature type="region of interest" description="Disordered" evidence="1">
    <location>
        <begin position="59"/>
        <end position="110"/>
    </location>
</feature>
<organism evidence="3 4">
    <name type="scientific">Ceratodon purpureus</name>
    <name type="common">Fire moss</name>
    <name type="synonym">Dicranum purpureum</name>
    <dbReference type="NCBI Taxonomy" id="3225"/>
    <lineage>
        <taxon>Eukaryota</taxon>
        <taxon>Viridiplantae</taxon>
        <taxon>Streptophyta</taxon>
        <taxon>Embryophyta</taxon>
        <taxon>Bryophyta</taxon>
        <taxon>Bryophytina</taxon>
        <taxon>Bryopsida</taxon>
        <taxon>Dicranidae</taxon>
        <taxon>Pseudoditrichales</taxon>
        <taxon>Ditrichaceae</taxon>
        <taxon>Ceratodon</taxon>
    </lineage>
</organism>
<dbReference type="EMBL" id="CM026421">
    <property type="protein sequence ID" value="KAG0591812.1"/>
    <property type="molecule type" value="Genomic_DNA"/>
</dbReference>
<dbReference type="OrthoDB" id="10342483at2759"/>
<evidence type="ECO:0000313" key="4">
    <source>
        <dbReference type="Proteomes" id="UP000822688"/>
    </source>
</evidence>
<keyword evidence="2" id="KW-0812">Transmembrane</keyword>
<feature type="region of interest" description="Disordered" evidence="1">
    <location>
        <begin position="1"/>
        <end position="26"/>
    </location>
</feature>
<keyword evidence="4" id="KW-1185">Reference proteome</keyword>
<proteinExistence type="predicted"/>
<feature type="compositionally biased region" description="Polar residues" evidence="1">
    <location>
        <begin position="83"/>
        <end position="95"/>
    </location>
</feature>
<evidence type="ECO:0000256" key="2">
    <source>
        <dbReference type="SAM" id="Phobius"/>
    </source>
</evidence>
<evidence type="ECO:0000313" key="3">
    <source>
        <dbReference type="EMBL" id="KAG0591812.1"/>
    </source>
</evidence>
<dbReference type="Proteomes" id="UP000822688">
    <property type="component" value="Chromosome 1"/>
</dbReference>
<reference evidence="3" key="1">
    <citation type="submission" date="2020-06" db="EMBL/GenBank/DDBJ databases">
        <title>WGS assembly of Ceratodon purpureus strain R40.</title>
        <authorList>
            <person name="Carey S.B."/>
            <person name="Jenkins J."/>
            <person name="Shu S."/>
            <person name="Lovell J.T."/>
            <person name="Sreedasyam A."/>
            <person name="Maumus F."/>
            <person name="Tiley G.P."/>
            <person name="Fernandez-Pozo N."/>
            <person name="Barry K."/>
            <person name="Chen C."/>
            <person name="Wang M."/>
            <person name="Lipzen A."/>
            <person name="Daum C."/>
            <person name="Saski C.A."/>
            <person name="Payton A.C."/>
            <person name="Mcbreen J.C."/>
            <person name="Conrad R.E."/>
            <person name="Kollar L.M."/>
            <person name="Olsson S."/>
            <person name="Huttunen S."/>
            <person name="Landis J.B."/>
            <person name="Wickett N.J."/>
            <person name="Johnson M.G."/>
            <person name="Rensing S.A."/>
            <person name="Grimwood J."/>
            <person name="Schmutz J."/>
            <person name="Mcdaniel S.F."/>
        </authorList>
    </citation>
    <scope>NUCLEOTIDE SEQUENCE</scope>
    <source>
        <strain evidence="3">R40</strain>
    </source>
</reference>
<feature type="transmembrane region" description="Helical" evidence="2">
    <location>
        <begin position="34"/>
        <end position="55"/>
    </location>
</feature>
<dbReference type="AlphaFoldDB" id="A0A8T0J9L0"/>
<sequence length="110" mass="11057">MDPQNAPGQSRIGIEGRGGTTIPGNMASRSTFRYIFVGGMVAAGIAWYASAHGYLGSAGDKLNQVSRGGSKPPAGTDKVDNAASATEGTSPTGQAHSGMAQGASEGKKMK</sequence>
<keyword evidence="2" id="KW-1133">Transmembrane helix</keyword>
<evidence type="ECO:0000256" key="1">
    <source>
        <dbReference type="SAM" id="MobiDB-lite"/>
    </source>
</evidence>
<comment type="caution">
    <text evidence="3">The sequence shown here is derived from an EMBL/GenBank/DDBJ whole genome shotgun (WGS) entry which is preliminary data.</text>
</comment>
<name>A0A8T0J9L0_CERPU</name>
<gene>
    <name evidence="3" type="ORF">KC19_1G204100</name>
</gene>
<accession>A0A8T0J9L0</accession>
<keyword evidence="2" id="KW-0472">Membrane</keyword>
<protein>
    <submittedName>
        <fullName evidence="3">Uncharacterized protein</fullName>
    </submittedName>
</protein>